<dbReference type="PANTHER" id="PTHR33222">
    <property type="match status" value="1"/>
</dbReference>
<gene>
    <name evidence="4" type="ORF">NIES4072_21470</name>
</gene>
<dbReference type="RefSeq" id="WP_109008484.1">
    <property type="nucleotide sequence ID" value="NZ_BDUD01000001.1"/>
</dbReference>
<dbReference type="Proteomes" id="UP000245124">
    <property type="component" value="Unassembled WGS sequence"/>
</dbReference>
<evidence type="ECO:0000256" key="2">
    <source>
        <dbReference type="SAM" id="Phobius"/>
    </source>
</evidence>
<dbReference type="GO" id="GO:0016020">
    <property type="term" value="C:membrane"/>
    <property type="evidence" value="ECO:0007669"/>
    <property type="project" value="UniProtKB-SubCell"/>
</dbReference>
<sequence length="151" mass="17156">MDTELQQDQYVNTASPNQIEALKGSESGNLAMLPPASENEEQWQKIGRQISIFLAKIPEYIGSFYQEYKLLIISFALLVITVTALRIFLAVLNAINDIPLVSPFLQLIGLGYTIWFAFRYLLKDSTRQELATEIRLLKKQTLGREESQTLS</sequence>
<evidence type="ECO:0000259" key="3">
    <source>
        <dbReference type="Pfam" id="PF14159"/>
    </source>
</evidence>
<feature type="transmembrane region" description="Helical" evidence="2">
    <location>
        <begin position="70"/>
        <end position="92"/>
    </location>
</feature>
<reference evidence="4 5" key="1">
    <citation type="submission" date="2017-06" db="EMBL/GenBank/DDBJ databases">
        <title>Genome sequencing of cyanobaciteial culture collection at National Institute for Environmental Studies (NIES).</title>
        <authorList>
            <person name="Hirose Y."/>
            <person name="Shimura Y."/>
            <person name="Fujisawa T."/>
            <person name="Nakamura Y."/>
            <person name="Kawachi M."/>
        </authorList>
    </citation>
    <scope>NUCLEOTIDE SEQUENCE [LARGE SCALE GENOMIC DNA]</scope>
    <source>
        <strain evidence="4 5">NIES-4072</strain>
    </source>
</reference>
<comment type="subcellular location">
    <subcellularLocation>
        <location evidence="1">Membrane</location>
        <topology evidence="1">Multi-pass membrane protein</topology>
    </subcellularLocation>
</comment>
<keyword evidence="2" id="KW-0472">Membrane</keyword>
<accession>A0A2R5FID3</accession>
<evidence type="ECO:0000313" key="4">
    <source>
        <dbReference type="EMBL" id="GBG18482.1"/>
    </source>
</evidence>
<dbReference type="Pfam" id="PF14159">
    <property type="entry name" value="CAAD"/>
    <property type="match status" value="1"/>
</dbReference>
<keyword evidence="2" id="KW-0812">Transmembrane</keyword>
<organism evidence="4 5">
    <name type="scientific">Nostoc commune NIES-4072</name>
    <dbReference type="NCBI Taxonomy" id="2005467"/>
    <lineage>
        <taxon>Bacteria</taxon>
        <taxon>Bacillati</taxon>
        <taxon>Cyanobacteriota</taxon>
        <taxon>Cyanophyceae</taxon>
        <taxon>Nostocales</taxon>
        <taxon>Nostocaceae</taxon>
        <taxon>Nostoc</taxon>
    </lineage>
</organism>
<name>A0A2R5FID3_NOSCO</name>
<feature type="transmembrane region" description="Helical" evidence="2">
    <location>
        <begin position="104"/>
        <end position="122"/>
    </location>
</feature>
<dbReference type="GO" id="GO:0009579">
    <property type="term" value="C:thylakoid"/>
    <property type="evidence" value="ECO:0007669"/>
    <property type="project" value="InterPro"/>
</dbReference>
<evidence type="ECO:0000256" key="1">
    <source>
        <dbReference type="ARBA" id="ARBA00004141"/>
    </source>
</evidence>
<comment type="caution">
    <text evidence="4">The sequence shown here is derived from an EMBL/GenBank/DDBJ whole genome shotgun (WGS) entry which is preliminary data.</text>
</comment>
<dbReference type="InterPro" id="IPR025564">
    <property type="entry name" value="CAAD_dom"/>
</dbReference>
<evidence type="ECO:0000313" key="5">
    <source>
        <dbReference type="Proteomes" id="UP000245124"/>
    </source>
</evidence>
<feature type="domain" description="Cyanobacterial aminoacyl-tRNA synthetase CAAD" evidence="3">
    <location>
        <begin position="59"/>
        <end position="143"/>
    </location>
</feature>
<keyword evidence="5" id="KW-1185">Reference proteome</keyword>
<protein>
    <recommendedName>
        <fullName evidence="3">Cyanobacterial aminoacyl-tRNA synthetase CAAD domain-containing protein</fullName>
    </recommendedName>
</protein>
<dbReference type="OrthoDB" id="459910at2"/>
<dbReference type="AlphaFoldDB" id="A0A2R5FID3"/>
<dbReference type="InterPro" id="IPR033344">
    <property type="entry name" value="CURT1"/>
</dbReference>
<dbReference type="PANTHER" id="PTHR33222:SF4">
    <property type="entry name" value="PROTEIN CURVATURE THYLAKOID 1A, CHLOROPLASTIC"/>
    <property type="match status" value="1"/>
</dbReference>
<dbReference type="EMBL" id="BDUD01000001">
    <property type="protein sequence ID" value="GBG18482.1"/>
    <property type="molecule type" value="Genomic_DNA"/>
</dbReference>
<keyword evidence="2" id="KW-1133">Transmembrane helix</keyword>
<proteinExistence type="predicted"/>